<dbReference type="InterPro" id="IPR039793">
    <property type="entry name" value="UROS/Hem4"/>
</dbReference>
<reference evidence="3" key="2">
    <citation type="submission" date="2012-08" db="EMBL/GenBank/DDBJ databases">
        <title>Genome sequence of Kazachstania naganishii.</title>
        <authorList>
            <person name="Gordon J.L."/>
            <person name="Armisen D."/>
            <person name="Proux-Wera E."/>
            <person name="OhEigeartaigh S.S."/>
            <person name="Byrne K.P."/>
            <person name="Wolfe K.H."/>
        </authorList>
    </citation>
    <scope>NUCLEOTIDE SEQUENCE [LARGE SCALE GENOMIC DNA]</scope>
    <source>
        <strain evidence="3">ATCC MYA-139 / BCRC 22969 / CBS 8797 / CCRC 22969 / KCTC 17520 / NBRC 10181 / NCYC 3082</strain>
    </source>
</reference>
<dbReference type="OrthoDB" id="5595751at2759"/>
<dbReference type="eggNOG" id="KOG4132">
    <property type="taxonomic scope" value="Eukaryota"/>
</dbReference>
<sequence length="265" mass="29871">MSKAEHVILLKNKTEPVDKYESLAPGFDFHSVDFLPLIRHENVPDELLVLLHDSSSLRNLRHIIVTSQRTVECLYHSVLPYLTPSVKREFLRKKVYTVGPATGNFLRECGFSDVCGDEAGNGGNLADMLLQTLPDYDGEILFLVGVIRRDIIRKKLTAQGLKVRELVTYQTSALEHSLPRFCRCLKTSCTNWVVIFSPQGTDDIVNYLKEVQSQEAGPVLKVACIGPTTEQFLLDNGVKPLVVSTKPEPTYLWESIRQYDNGELH</sequence>
<protein>
    <recommendedName>
        <fullName evidence="1">Tetrapyrrole biosynthesis uroporphyrinogen III synthase domain-containing protein</fullName>
    </recommendedName>
</protein>
<dbReference type="GO" id="GO:0005829">
    <property type="term" value="C:cytosol"/>
    <property type="evidence" value="ECO:0007669"/>
    <property type="project" value="TreeGrafter"/>
</dbReference>
<dbReference type="GeneID" id="34527071"/>
<dbReference type="PANTHER" id="PTHR12390:SF0">
    <property type="entry name" value="UROPORPHYRINOGEN-III SYNTHASE"/>
    <property type="match status" value="1"/>
</dbReference>
<dbReference type="KEGG" id="kng:KNAG_0G02900"/>
<dbReference type="STRING" id="1071383.J7S187"/>
<dbReference type="EMBL" id="HE978320">
    <property type="protein sequence ID" value="CCK71347.1"/>
    <property type="molecule type" value="Genomic_DNA"/>
</dbReference>
<dbReference type="GO" id="GO:0006782">
    <property type="term" value="P:protoporphyrinogen IX biosynthetic process"/>
    <property type="evidence" value="ECO:0007669"/>
    <property type="project" value="UniProtKB-UniPathway"/>
</dbReference>
<evidence type="ECO:0000313" key="3">
    <source>
        <dbReference type="Proteomes" id="UP000006310"/>
    </source>
</evidence>
<dbReference type="AlphaFoldDB" id="J7S187"/>
<reference evidence="2 3" key="1">
    <citation type="journal article" date="2011" name="Proc. Natl. Acad. Sci. U.S.A.">
        <title>Evolutionary erosion of yeast sex chromosomes by mating-type switching accidents.</title>
        <authorList>
            <person name="Gordon J.L."/>
            <person name="Armisen D."/>
            <person name="Proux-Wera E."/>
            <person name="Oheigeartaigh S.S."/>
            <person name="Byrne K.P."/>
            <person name="Wolfe K.H."/>
        </authorList>
    </citation>
    <scope>NUCLEOTIDE SEQUENCE [LARGE SCALE GENOMIC DNA]</scope>
    <source>
        <strain evidence="3">ATCC MYA-139 / BCRC 22969 / CBS 8797 / CCRC 22969 / KCTC 17520 / NBRC 10181 / NCYC 3082</strain>
    </source>
</reference>
<dbReference type="Pfam" id="PF02602">
    <property type="entry name" value="HEM4"/>
    <property type="match status" value="1"/>
</dbReference>
<gene>
    <name evidence="2" type="primary">KNAG0G02900</name>
    <name evidence="2" type="ordered locus">KNAG_0G02900</name>
</gene>
<dbReference type="RefSeq" id="XP_022465593.1">
    <property type="nucleotide sequence ID" value="XM_022609170.1"/>
</dbReference>
<dbReference type="PANTHER" id="PTHR12390">
    <property type="entry name" value="UROPORPHYRINOGEN III SYNTHASE"/>
    <property type="match status" value="1"/>
</dbReference>
<evidence type="ECO:0000313" key="2">
    <source>
        <dbReference type="EMBL" id="CCK71347.1"/>
    </source>
</evidence>
<evidence type="ECO:0000259" key="1">
    <source>
        <dbReference type="Pfam" id="PF02602"/>
    </source>
</evidence>
<dbReference type="HOGENOM" id="CLU_051874_0_1_1"/>
<dbReference type="GO" id="GO:0004852">
    <property type="term" value="F:uroporphyrinogen-III synthase activity"/>
    <property type="evidence" value="ECO:0007669"/>
    <property type="project" value="EnsemblFungi"/>
</dbReference>
<dbReference type="CDD" id="cd06578">
    <property type="entry name" value="HemD"/>
    <property type="match status" value="1"/>
</dbReference>
<organism evidence="2 3">
    <name type="scientific">Huiozyma naganishii (strain ATCC MYA-139 / BCRC 22969 / CBS 8797 / KCTC 17520 / NBRC 10181 / NCYC 3082 / Yp74L-3)</name>
    <name type="common">Yeast</name>
    <name type="synonym">Kazachstania naganishii</name>
    <dbReference type="NCBI Taxonomy" id="1071383"/>
    <lineage>
        <taxon>Eukaryota</taxon>
        <taxon>Fungi</taxon>
        <taxon>Dikarya</taxon>
        <taxon>Ascomycota</taxon>
        <taxon>Saccharomycotina</taxon>
        <taxon>Saccharomycetes</taxon>
        <taxon>Saccharomycetales</taxon>
        <taxon>Saccharomycetaceae</taxon>
        <taxon>Huiozyma</taxon>
    </lineage>
</organism>
<dbReference type="Proteomes" id="UP000006310">
    <property type="component" value="Chromosome 7"/>
</dbReference>
<dbReference type="GO" id="GO:0006780">
    <property type="term" value="P:uroporphyrinogen III biosynthetic process"/>
    <property type="evidence" value="ECO:0007669"/>
    <property type="project" value="InterPro"/>
</dbReference>
<proteinExistence type="predicted"/>
<dbReference type="InterPro" id="IPR003754">
    <property type="entry name" value="4pyrrol_synth_uPrphyn_synth"/>
</dbReference>
<accession>J7S187</accession>
<keyword evidence="3" id="KW-1185">Reference proteome</keyword>
<dbReference type="InterPro" id="IPR036108">
    <property type="entry name" value="4pyrrol_syn_uPrphyn_synt_sf"/>
</dbReference>
<dbReference type="OMA" id="IHGADTG"/>
<dbReference type="SUPFAM" id="SSF69618">
    <property type="entry name" value="HemD-like"/>
    <property type="match status" value="1"/>
</dbReference>
<name>J7S187_HUIN7</name>
<feature type="domain" description="Tetrapyrrole biosynthesis uroporphyrinogen III synthase" evidence="1">
    <location>
        <begin position="31"/>
        <end position="251"/>
    </location>
</feature>
<dbReference type="Gene3D" id="3.40.50.10090">
    <property type="match status" value="2"/>
</dbReference>
<dbReference type="UniPathway" id="UPA00251">
    <property type="reaction ID" value="UER00320"/>
</dbReference>